<sequence>MPAPSKPSGKQSTLLGFFTKKPAGQQAASTKHSAQSPVENVKQQSKSVPTARASSSASASPLTSSSPSPSPVQSKSSTVAAKTQQSRPLDTPPPSERRPSATANSKSNARSKAVAKPPSSSPTYARSTSTYTTSLEKPSLTERKSSDSDDLTPPPSSDAGSMDIDDDDDEQDEKPLFRRRAVAKRPITYAESDSEGHVSNDSDSNDDIPARGSKPRRPTTKRAKRARDEDDFIVPDGEEEDEEGSVAAAAMSEDDSVSEKDESDHSEEEGGSGMRKKIKKKSTGQKAAAASVRSPPGNDAARSALTSFKLGAGGRSPSSSSNTDATGARRASAQTSLSHLTKAERRVIEEKRKRAENEQAYSFLVDLRDKDGNRPGDAEYDARTVYIPKSAWKDFTPFERQFWEIKQNHWDTVLFFQKGKFYELYEEDALIGHREFDLKLTDRVKMKMVGVPEASFDIFAAKFLALGYKVGRVDQTETAVAKGMRVGERSRGGGSEIVNRELRHVLTSGTIVDASSLPDDLNSYCISIKEDIEASRNGPVFGVCTLDAATAEFNLTEFEDDESRTRLETLLRSLRLKEVLHEKGGLSAPTLRILRSTVPSTAQITMLKSGTEFLDQETTLRKLRVLFDTSVDPDARIETLDPVDPQLLPEGIASMLDRPCAISALGGLLSYLTELNLDRDLCSSRNFNIFDPLRQDRCLVLDAQSLTHLNVLQNDEGTDEGTLHRLLNRCVTPFGKRLFKIWMVAPLATIESIRARQDAVDDMLANPGFGEAFDAFAKTLPDIERIVPRVHAGKCRPRDFTAVLKALAKIEKATSQWRATCADFDHSVVDALLASMPAVSQVARELQSSFEVTEDGSFTPVHGTFEPFDEAEQGIAEIEAKLEAEMDSYRKALKLSTAKCCWKHLGTKDIFQIEVPVSTKVPPNWTKLSGTKDRNRFYSPQVRELVQDIKEARETRLAALKLFHASLFERFSEHSGTFMQTIKTISEVDCLLSLAKASYAIGEPSCRPELVEHETALLEFEELRHPCIAGENVEFIPNDVRLGGASDEVVILTGGNMAGKSTTARTSATAVILAQLGCRVPAAHARISPVDRIASRMGANDQIFRNNSTFMVEMLEASRIINECTPRSLVIMDELGRGTSTFDGQAIAFAVLHHLVSRTRCLTFFLTHYTNLAYDFDAYSRVSNKHMQVLVDEAKREVIFTYRLVDGVAESSYGTQVAALAGVPHEICDRAALVSKQFADATKANQADKNRSAIPIALLSDFAHLFKLAKTAAPNAGSDKNAHAKALTMVSQLDIIRSQVASLASHASPVANSALMLDLEEFDPDLSGTEDALTSSIPQSPHEEGRQPRTRPGLKITNTYGGNRARRAMTEDVPSSPLGPTLPRLGQESREDEVLEMAARSLSSPISSSSTPTLFPHINVKPLTMGRKAANKPSRPIAKESEQLILDLGQRIRVRCTTCEMQYDSSSAEDCSLHVKYHERTVKGIDWTAKALSVHGEVVSELQVRRNKGSGGGSGSKSSKPTLASSTQGVLRAKTLNSTSVTGSLSSSVGVEILGYDMSVAAKDAVASRKLDELLGAVDEALGAARLQPSTVSGCKVYVAVSGGRAIGAAVTGRIPQGMAREVLPRTAASSPGDADKENMDVDAKESGLVWNDGGDAILVSSALPDTRTPPVGIYRIYTIPSWRRTGVAKCLLDAAANHSIYGQNLDRLTEQYGSRARAVAFSQPTEAGRKLAESWIRADANQSAMTRLVVFEA</sequence>
<feature type="compositionally biased region" description="Polar residues" evidence="14">
    <location>
        <begin position="316"/>
        <end position="325"/>
    </location>
</feature>
<dbReference type="GO" id="GO:0008270">
    <property type="term" value="F:zinc ion binding"/>
    <property type="evidence" value="ECO:0007669"/>
    <property type="project" value="UniProtKB-KW"/>
</dbReference>
<dbReference type="Pfam" id="PF13878">
    <property type="entry name" value="zf-C2H2_3"/>
    <property type="match status" value="1"/>
</dbReference>
<evidence type="ECO:0000256" key="4">
    <source>
        <dbReference type="ARBA" id="ARBA00022723"/>
    </source>
</evidence>
<evidence type="ECO:0000256" key="3">
    <source>
        <dbReference type="ARBA" id="ARBA00022679"/>
    </source>
</evidence>
<feature type="compositionally biased region" description="Basic residues" evidence="14">
    <location>
        <begin position="274"/>
        <end position="283"/>
    </location>
</feature>
<evidence type="ECO:0000256" key="7">
    <source>
        <dbReference type="ARBA" id="ARBA00022771"/>
    </source>
</evidence>
<dbReference type="OrthoDB" id="121051at2759"/>
<keyword evidence="8" id="KW-0862">Zinc</keyword>
<dbReference type="GO" id="GO:0006298">
    <property type="term" value="P:mismatch repair"/>
    <property type="evidence" value="ECO:0007669"/>
    <property type="project" value="InterPro"/>
</dbReference>
<organism evidence="16 17">
    <name type="scientific">Testicularia cyperi</name>
    <dbReference type="NCBI Taxonomy" id="1882483"/>
    <lineage>
        <taxon>Eukaryota</taxon>
        <taxon>Fungi</taxon>
        <taxon>Dikarya</taxon>
        <taxon>Basidiomycota</taxon>
        <taxon>Ustilaginomycotina</taxon>
        <taxon>Ustilaginomycetes</taxon>
        <taxon>Ustilaginales</taxon>
        <taxon>Anthracoideaceae</taxon>
        <taxon>Testicularia</taxon>
    </lineage>
</organism>
<gene>
    <name evidence="16" type="ORF">BCV70DRAFT_200491</name>
</gene>
<dbReference type="GO" id="GO:0016746">
    <property type="term" value="F:acyltransferase activity"/>
    <property type="evidence" value="ECO:0007669"/>
    <property type="project" value="UniProtKB-KW"/>
</dbReference>
<keyword evidence="11" id="KW-0539">Nucleus</keyword>
<dbReference type="InterPro" id="IPR016151">
    <property type="entry name" value="DNA_mismatch_repair_MutS_N"/>
</dbReference>
<dbReference type="FunFam" id="3.40.1170.10:FF:000002">
    <property type="entry name" value="DNA mismatch repair protein"/>
    <property type="match status" value="1"/>
</dbReference>
<evidence type="ECO:0000256" key="8">
    <source>
        <dbReference type="ARBA" id="ARBA00022833"/>
    </source>
</evidence>
<feature type="compositionally biased region" description="Polar residues" evidence="14">
    <location>
        <begin position="26"/>
        <end position="46"/>
    </location>
</feature>
<feature type="compositionally biased region" description="Acidic residues" evidence="14">
    <location>
        <begin position="229"/>
        <end position="244"/>
    </location>
</feature>
<dbReference type="InterPro" id="IPR028009">
    <property type="entry name" value="ESCO_Acetyltransf_dom"/>
</dbReference>
<dbReference type="SUPFAM" id="SSF55729">
    <property type="entry name" value="Acyl-CoA N-acyltransferases (Nat)"/>
    <property type="match status" value="1"/>
</dbReference>
<dbReference type="InterPro" id="IPR045076">
    <property type="entry name" value="MutS"/>
</dbReference>
<name>A0A317XR06_9BASI</name>
<evidence type="ECO:0000256" key="9">
    <source>
        <dbReference type="ARBA" id="ARBA00022840"/>
    </source>
</evidence>
<reference evidence="16 17" key="1">
    <citation type="journal article" date="2018" name="Mol. Biol. Evol.">
        <title>Broad Genomic Sampling Reveals a Smut Pathogenic Ancestry of the Fungal Clade Ustilaginomycotina.</title>
        <authorList>
            <person name="Kijpornyongpan T."/>
            <person name="Mondo S.J."/>
            <person name="Barry K."/>
            <person name="Sandor L."/>
            <person name="Lee J."/>
            <person name="Lipzen A."/>
            <person name="Pangilinan J."/>
            <person name="LaButti K."/>
            <person name="Hainaut M."/>
            <person name="Henrissat B."/>
            <person name="Grigoriev I.V."/>
            <person name="Spatafora J.W."/>
            <person name="Aime M.C."/>
        </authorList>
    </citation>
    <scope>NUCLEOTIDE SEQUENCE [LARGE SCALE GENOMIC DNA]</scope>
    <source>
        <strain evidence="16 17">MCA 3645</strain>
    </source>
</reference>
<dbReference type="FunCoup" id="A0A317XR06">
    <property type="interactions" value="641"/>
</dbReference>
<keyword evidence="6" id="KW-0227">DNA damage</keyword>
<feature type="compositionally biased region" description="Basic residues" evidence="14">
    <location>
        <begin position="213"/>
        <end position="225"/>
    </location>
</feature>
<comment type="similarity">
    <text evidence="2">Belongs to the DNA mismatch repair MutS family.</text>
</comment>
<keyword evidence="3" id="KW-0808">Transferase</keyword>
<dbReference type="SUPFAM" id="SSF53150">
    <property type="entry name" value="DNA repair protein MutS, domain II"/>
    <property type="match status" value="1"/>
</dbReference>
<dbReference type="Proteomes" id="UP000246740">
    <property type="component" value="Unassembled WGS sequence"/>
</dbReference>
<dbReference type="GO" id="GO:0005524">
    <property type="term" value="F:ATP binding"/>
    <property type="evidence" value="ECO:0007669"/>
    <property type="project" value="UniProtKB-KW"/>
</dbReference>
<feature type="region of interest" description="Disordered" evidence="14">
    <location>
        <begin position="1"/>
        <end position="344"/>
    </location>
</feature>
<keyword evidence="7" id="KW-0863">Zinc-finger</keyword>
<dbReference type="Pfam" id="PF05190">
    <property type="entry name" value="MutS_IV"/>
    <property type="match status" value="1"/>
</dbReference>
<dbReference type="FunFam" id="3.40.50.300:FF:001752">
    <property type="entry name" value="DNA mismatch repair protein"/>
    <property type="match status" value="1"/>
</dbReference>
<dbReference type="Pfam" id="PF05192">
    <property type="entry name" value="MutS_III"/>
    <property type="match status" value="1"/>
</dbReference>
<dbReference type="InParanoid" id="A0A317XR06"/>
<evidence type="ECO:0000256" key="12">
    <source>
        <dbReference type="ARBA" id="ARBA00023306"/>
    </source>
</evidence>
<evidence type="ECO:0000256" key="10">
    <source>
        <dbReference type="ARBA" id="ARBA00023125"/>
    </source>
</evidence>
<evidence type="ECO:0000256" key="6">
    <source>
        <dbReference type="ARBA" id="ARBA00022763"/>
    </source>
</evidence>
<proteinExistence type="inferred from homology"/>
<dbReference type="PROSITE" id="PS00486">
    <property type="entry name" value="DNA_MISMATCH_REPAIR_2"/>
    <property type="match status" value="1"/>
</dbReference>
<evidence type="ECO:0000256" key="14">
    <source>
        <dbReference type="SAM" id="MobiDB-lite"/>
    </source>
</evidence>
<evidence type="ECO:0000256" key="13">
    <source>
        <dbReference type="ARBA" id="ARBA00023315"/>
    </source>
</evidence>
<dbReference type="InterPro" id="IPR027417">
    <property type="entry name" value="P-loop_NTPase"/>
</dbReference>
<dbReference type="InterPro" id="IPR007695">
    <property type="entry name" value="DNA_mismatch_repair_MutS-lik_N"/>
</dbReference>
<dbReference type="InterPro" id="IPR036187">
    <property type="entry name" value="DNA_mismatch_repair_MutS_sf"/>
</dbReference>
<evidence type="ECO:0000256" key="11">
    <source>
        <dbReference type="ARBA" id="ARBA00023242"/>
    </source>
</evidence>
<dbReference type="Gene3D" id="3.30.420.110">
    <property type="entry name" value="MutS, connector domain"/>
    <property type="match status" value="1"/>
</dbReference>
<keyword evidence="17" id="KW-1185">Reference proteome</keyword>
<feature type="compositionally biased region" description="Low complexity" evidence="14">
    <location>
        <begin position="117"/>
        <end position="134"/>
    </location>
</feature>
<dbReference type="InterPro" id="IPR007860">
    <property type="entry name" value="DNA_mmatch_repair_MutS_con_dom"/>
</dbReference>
<dbReference type="EMBL" id="KZ819193">
    <property type="protein sequence ID" value="PWZ00328.1"/>
    <property type="molecule type" value="Genomic_DNA"/>
</dbReference>
<evidence type="ECO:0000256" key="2">
    <source>
        <dbReference type="ARBA" id="ARBA00006271"/>
    </source>
</evidence>
<feature type="domain" description="DNA mismatch repair proteins mutS family" evidence="15">
    <location>
        <begin position="1128"/>
        <end position="1144"/>
    </location>
</feature>
<dbReference type="PANTHER" id="PTHR11361">
    <property type="entry name" value="DNA MISMATCH REPAIR PROTEIN MUTS FAMILY MEMBER"/>
    <property type="match status" value="1"/>
</dbReference>
<dbReference type="InterPro" id="IPR036678">
    <property type="entry name" value="MutS_con_dom_sf"/>
</dbReference>
<keyword evidence="13" id="KW-0012">Acyltransferase</keyword>
<protein>
    <recommendedName>
        <fullName evidence="15">DNA mismatch repair proteins mutS family domain-containing protein</fullName>
    </recommendedName>
</protein>
<dbReference type="NCBIfam" id="NF003810">
    <property type="entry name" value="PRK05399.1"/>
    <property type="match status" value="1"/>
</dbReference>
<dbReference type="SUPFAM" id="SSF55271">
    <property type="entry name" value="DNA repair protein MutS, domain I"/>
    <property type="match status" value="1"/>
</dbReference>
<dbReference type="Gene3D" id="3.40.1170.10">
    <property type="entry name" value="DNA repair protein MutS, domain I"/>
    <property type="match status" value="1"/>
</dbReference>
<dbReference type="InterPro" id="IPR016181">
    <property type="entry name" value="Acyl_CoA_acyltransferase"/>
</dbReference>
<accession>A0A317XR06</accession>
<evidence type="ECO:0000256" key="1">
    <source>
        <dbReference type="ARBA" id="ARBA00004123"/>
    </source>
</evidence>
<evidence type="ECO:0000313" key="17">
    <source>
        <dbReference type="Proteomes" id="UP000246740"/>
    </source>
</evidence>
<keyword evidence="10" id="KW-0238">DNA-binding</keyword>
<feature type="compositionally biased region" description="Low complexity" evidence="14">
    <location>
        <begin position="47"/>
        <end position="79"/>
    </location>
</feature>
<feature type="region of interest" description="Disordered" evidence="14">
    <location>
        <begin position="1504"/>
        <end position="1528"/>
    </location>
</feature>
<dbReference type="GO" id="GO:0140664">
    <property type="term" value="F:ATP-dependent DNA damage sensor activity"/>
    <property type="evidence" value="ECO:0007669"/>
    <property type="project" value="InterPro"/>
</dbReference>
<comment type="subcellular location">
    <subcellularLocation>
        <location evidence="1">Nucleus</location>
    </subcellularLocation>
</comment>
<dbReference type="InterPro" id="IPR007861">
    <property type="entry name" value="DNA_mismatch_repair_MutS_clamp"/>
</dbReference>
<dbReference type="STRING" id="1882483.A0A317XR06"/>
<dbReference type="Gene3D" id="3.40.50.300">
    <property type="entry name" value="P-loop containing nucleotide triphosphate hydrolases"/>
    <property type="match status" value="1"/>
</dbReference>
<dbReference type="Pfam" id="PF00488">
    <property type="entry name" value="MutS_V"/>
    <property type="match status" value="1"/>
</dbReference>
<dbReference type="FunFam" id="3.30.420.110:FF:000013">
    <property type="entry name" value="DNA mismatch repair protein"/>
    <property type="match status" value="1"/>
</dbReference>
<dbReference type="Pfam" id="PF01624">
    <property type="entry name" value="MutS_I"/>
    <property type="match status" value="1"/>
</dbReference>
<dbReference type="SMART" id="SM00533">
    <property type="entry name" value="MUTSd"/>
    <property type="match status" value="1"/>
</dbReference>
<dbReference type="InterPro" id="IPR028005">
    <property type="entry name" value="AcTrfase_ESCO_Znf_dom"/>
</dbReference>
<evidence type="ECO:0000313" key="16">
    <source>
        <dbReference type="EMBL" id="PWZ00328.1"/>
    </source>
</evidence>
<dbReference type="SMART" id="SM00534">
    <property type="entry name" value="MUTSac"/>
    <property type="match status" value="1"/>
</dbReference>
<dbReference type="InterPro" id="IPR007696">
    <property type="entry name" value="DNA_mismatch_repair_MutS_core"/>
</dbReference>
<keyword evidence="4" id="KW-0479">Metal-binding</keyword>
<keyword evidence="9" id="KW-0067">ATP-binding</keyword>
<dbReference type="SUPFAM" id="SSF48334">
    <property type="entry name" value="DNA repair protein MutS, domain III"/>
    <property type="match status" value="1"/>
</dbReference>
<dbReference type="Gene3D" id="1.10.1420.10">
    <property type="match status" value="2"/>
</dbReference>
<dbReference type="GO" id="GO:0032301">
    <property type="term" value="C:MutSalpha complex"/>
    <property type="evidence" value="ECO:0007669"/>
    <property type="project" value="TreeGrafter"/>
</dbReference>
<feature type="region of interest" description="Disordered" evidence="14">
    <location>
        <begin position="1327"/>
        <end position="1388"/>
    </location>
</feature>
<dbReference type="Pfam" id="PF05188">
    <property type="entry name" value="MutS_II"/>
    <property type="match status" value="1"/>
</dbReference>
<evidence type="ECO:0000259" key="15">
    <source>
        <dbReference type="PROSITE" id="PS00486"/>
    </source>
</evidence>
<evidence type="ECO:0000256" key="5">
    <source>
        <dbReference type="ARBA" id="ARBA00022741"/>
    </source>
</evidence>
<feature type="compositionally biased region" description="Polar residues" evidence="14">
    <location>
        <begin position="101"/>
        <end position="110"/>
    </location>
</feature>
<dbReference type="Pfam" id="PF13880">
    <property type="entry name" value="Acetyltransf_13"/>
    <property type="match status" value="1"/>
</dbReference>
<keyword evidence="5" id="KW-0547">Nucleotide-binding</keyword>
<dbReference type="GO" id="GO:0030983">
    <property type="term" value="F:mismatched DNA binding"/>
    <property type="evidence" value="ECO:0007669"/>
    <property type="project" value="InterPro"/>
</dbReference>
<keyword evidence="12" id="KW-0131">Cell cycle</keyword>
<feature type="compositionally biased region" description="Acidic residues" evidence="14">
    <location>
        <begin position="163"/>
        <end position="172"/>
    </location>
</feature>
<dbReference type="InterPro" id="IPR000432">
    <property type="entry name" value="DNA_mismatch_repair_MutS_C"/>
</dbReference>
<dbReference type="SUPFAM" id="SSF52540">
    <property type="entry name" value="P-loop containing nucleoside triphosphate hydrolases"/>
    <property type="match status" value="1"/>
</dbReference>
<dbReference type="PANTHER" id="PTHR11361:SF148">
    <property type="entry name" value="DNA MISMATCH REPAIR PROTEIN MSH6"/>
    <property type="match status" value="1"/>
</dbReference>